<dbReference type="EMBL" id="CYGV01001589">
    <property type="protein sequence ID" value="CUA75659.1"/>
    <property type="molecule type" value="Genomic_DNA"/>
</dbReference>
<dbReference type="Proteomes" id="UP000044841">
    <property type="component" value="Unassembled WGS sequence"/>
</dbReference>
<protein>
    <submittedName>
        <fullName evidence="1">Uncharacterized protein</fullName>
    </submittedName>
</protein>
<reference evidence="1 2" key="1">
    <citation type="submission" date="2015-07" db="EMBL/GenBank/DDBJ databases">
        <authorList>
            <person name="Noorani M."/>
        </authorList>
    </citation>
    <scope>NUCLEOTIDE SEQUENCE [LARGE SCALE GENOMIC DNA]</scope>
    <source>
        <strain evidence="1">BBA 69670</strain>
    </source>
</reference>
<proteinExistence type="predicted"/>
<keyword evidence="2" id="KW-1185">Reference proteome</keyword>
<dbReference type="AlphaFoldDB" id="A0A0K6GBB3"/>
<name>A0A0K6GBB3_9AGAM</name>
<evidence type="ECO:0000313" key="1">
    <source>
        <dbReference type="EMBL" id="CUA75659.1"/>
    </source>
</evidence>
<organism evidence="1 2">
    <name type="scientific">Rhizoctonia solani</name>
    <dbReference type="NCBI Taxonomy" id="456999"/>
    <lineage>
        <taxon>Eukaryota</taxon>
        <taxon>Fungi</taxon>
        <taxon>Dikarya</taxon>
        <taxon>Basidiomycota</taxon>
        <taxon>Agaricomycotina</taxon>
        <taxon>Agaricomycetes</taxon>
        <taxon>Cantharellales</taxon>
        <taxon>Ceratobasidiaceae</taxon>
        <taxon>Rhizoctonia</taxon>
    </lineage>
</organism>
<gene>
    <name evidence="1" type="ORF">RSOLAG22IIIB_05992</name>
</gene>
<accession>A0A0K6GBB3</accession>
<sequence length="509" mass="58608">MQVDARASFILYMTFCVDLIPPRGNAPRSYWYLSKGYEAVFEEASQLREAGDHEAWKVWLAERKTYVRISREKAAPLVEWVEGREAEYKAELRSDRLIELGWELVDIRQGEYYSEKWKSLVGKTKPLDEKEWDDMLPHLLRGLERARQKRLNNEAKQRQSDRLRIIDDWLYSSSDAKVCITLKWADSSTPATSDSVEALANYKVRNVKKCVRDVAIKVSSYPSSEYLLQSGQSYLEALLDEDRSAKEFELEFRGKRTNLRKQMFMGWRPNLEAALVKELPENLAPAEIESPDFSLRAHVDSKNPKILDNRLSLDLRKLLRADVRFMRHGRAVCYPEGFDTWTVNKSSSTFDPASSAIAKALLGPLQRPDASYLEMQALGVSFVCGRCSRESTYYTWDGIIEHYLSEYAWWKKACTRNARFTQGGEGITLVFTHDIDKIDHTKPLVNLVTERESRPNTPRRAATSNCKLCSSIGHYYGAETAYITSHLQEVHLVESPVLGEHYTESVGWW</sequence>
<evidence type="ECO:0000313" key="2">
    <source>
        <dbReference type="Proteomes" id="UP000044841"/>
    </source>
</evidence>